<keyword evidence="3" id="KW-1185">Reference proteome</keyword>
<dbReference type="KEGG" id="csty:KN1_20380"/>
<feature type="transmembrane region" description="Helical" evidence="1">
    <location>
        <begin position="21"/>
        <end position="44"/>
    </location>
</feature>
<reference evidence="2 3" key="1">
    <citation type="submission" date="2021-04" db="EMBL/GenBank/DDBJ databases">
        <title>Complete genome sequence of Stygiolobus sp. KN-1.</title>
        <authorList>
            <person name="Nakamura K."/>
            <person name="Sakai H."/>
            <person name="Kurosawa N."/>
        </authorList>
    </citation>
    <scope>NUCLEOTIDE SEQUENCE [LARGE SCALE GENOMIC DNA]</scope>
    <source>
        <strain evidence="2 3">KN-1</strain>
    </source>
</reference>
<name>A0A8D5ZJL4_9CREN</name>
<dbReference type="EMBL" id="AP024597">
    <property type="protein sequence ID" value="BCU70741.1"/>
    <property type="molecule type" value="Genomic_DNA"/>
</dbReference>
<sequence length="56" mass="6462">MSPPSYYKQQKKKTMKSSRKGSVVWPILKIMLIFGGVYFLLWLLGQMMLLINTGIP</sequence>
<evidence type="ECO:0000256" key="1">
    <source>
        <dbReference type="SAM" id="Phobius"/>
    </source>
</evidence>
<organism evidence="2 3">
    <name type="scientific">Stygiolobus caldivivus</name>
    <dbReference type="NCBI Taxonomy" id="2824673"/>
    <lineage>
        <taxon>Archaea</taxon>
        <taxon>Thermoproteota</taxon>
        <taxon>Thermoprotei</taxon>
        <taxon>Sulfolobales</taxon>
        <taxon>Sulfolobaceae</taxon>
        <taxon>Stygiolobus</taxon>
    </lineage>
</organism>
<keyword evidence="1" id="KW-0812">Transmembrane</keyword>
<accession>A0A8D5ZJL4</accession>
<keyword evidence="1" id="KW-1133">Transmembrane helix</keyword>
<evidence type="ECO:0000313" key="2">
    <source>
        <dbReference type="EMBL" id="BCU70741.1"/>
    </source>
</evidence>
<keyword evidence="1" id="KW-0472">Membrane</keyword>
<evidence type="ECO:0000313" key="3">
    <source>
        <dbReference type="Proteomes" id="UP000825123"/>
    </source>
</evidence>
<proteinExistence type="predicted"/>
<dbReference type="AlphaFoldDB" id="A0A8D5ZJL4"/>
<protein>
    <submittedName>
        <fullName evidence="2">Uncharacterized protein</fullName>
    </submittedName>
</protein>
<dbReference type="Proteomes" id="UP000825123">
    <property type="component" value="Chromosome"/>
</dbReference>
<gene>
    <name evidence="2" type="ORF">KN1_20380</name>
</gene>